<reference evidence="1" key="1">
    <citation type="submission" date="2022-07" db="EMBL/GenBank/DDBJ databases">
        <title>Genome Sequence of Phlebia brevispora.</title>
        <authorList>
            <person name="Buettner E."/>
        </authorList>
    </citation>
    <scope>NUCLEOTIDE SEQUENCE</scope>
    <source>
        <strain evidence="1">MPL23</strain>
    </source>
</reference>
<evidence type="ECO:0000313" key="2">
    <source>
        <dbReference type="Proteomes" id="UP001148662"/>
    </source>
</evidence>
<sequence>MEHIVSPQVKQELARQQANGTSAVQCICFFMVPMPIYVQSPGCASHCCPQCGHQLRLGCQLEARALLAPPPYPGSPAPPPRTSRRNCERDIEWEDEAGCQPCEHGPVLPALPASPRAYCGHPRYEQPSHGLQWQPAAGPVGQPAMAVPQYQFHPGGAPWGQQQGFVPVQQQPTPGMFFRQPY</sequence>
<comment type="caution">
    <text evidence="1">The sequence shown here is derived from an EMBL/GenBank/DDBJ whole genome shotgun (WGS) entry which is preliminary data.</text>
</comment>
<dbReference type="Proteomes" id="UP001148662">
    <property type="component" value="Unassembled WGS sequence"/>
</dbReference>
<protein>
    <submittedName>
        <fullName evidence="1">Uncharacterized protein</fullName>
    </submittedName>
</protein>
<gene>
    <name evidence="1" type="ORF">NM688_g6395</name>
</gene>
<name>A0ACC1SGJ2_9APHY</name>
<organism evidence="1 2">
    <name type="scientific">Phlebia brevispora</name>
    <dbReference type="NCBI Taxonomy" id="194682"/>
    <lineage>
        <taxon>Eukaryota</taxon>
        <taxon>Fungi</taxon>
        <taxon>Dikarya</taxon>
        <taxon>Basidiomycota</taxon>
        <taxon>Agaricomycotina</taxon>
        <taxon>Agaricomycetes</taxon>
        <taxon>Polyporales</taxon>
        <taxon>Meruliaceae</taxon>
        <taxon>Phlebia</taxon>
    </lineage>
</organism>
<accession>A0ACC1SGJ2</accession>
<evidence type="ECO:0000313" key="1">
    <source>
        <dbReference type="EMBL" id="KAJ3539227.1"/>
    </source>
</evidence>
<proteinExistence type="predicted"/>
<keyword evidence="2" id="KW-1185">Reference proteome</keyword>
<dbReference type="EMBL" id="JANHOG010001311">
    <property type="protein sequence ID" value="KAJ3539227.1"/>
    <property type="molecule type" value="Genomic_DNA"/>
</dbReference>